<gene>
    <name evidence="1" type="ORF">SS1G_07337</name>
</gene>
<proteinExistence type="predicted"/>
<reference evidence="2" key="1">
    <citation type="journal article" date="2011" name="PLoS Genet.">
        <title>Genomic analysis of the necrotrophic fungal pathogens Sclerotinia sclerotiorum and Botrytis cinerea.</title>
        <authorList>
            <person name="Amselem J."/>
            <person name="Cuomo C.A."/>
            <person name="van Kan J.A."/>
            <person name="Viaud M."/>
            <person name="Benito E.P."/>
            <person name="Couloux A."/>
            <person name="Coutinho P.M."/>
            <person name="de Vries R.P."/>
            <person name="Dyer P.S."/>
            <person name="Fillinger S."/>
            <person name="Fournier E."/>
            <person name="Gout L."/>
            <person name="Hahn M."/>
            <person name="Kohn L."/>
            <person name="Lapalu N."/>
            <person name="Plummer K.M."/>
            <person name="Pradier J.M."/>
            <person name="Quevillon E."/>
            <person name="Sharon A."/>
            <person name="Simon A."/>
            <person name="ten Have A."/>
            <person name="Tudzynski B."/>
            <person name="Tudzynski P."/>
            <person name="Wincker P."/>
            <person name="Andrew M."/>
            <person name="Anthouard V."/>
            <person name="Beever R.E."/>
            <person name="Beffa R."/>
            <person name="Benoit I."/>
            <person name="Bouzid O."/>
            <person name="Brault B."/>
            <person name="Chen Z."/>
            <person name="Choquer M."/>
            <person name="Collemare J."/>
            <person name="Cotton P."/>
            <person name="Danchin E.G."/>
            <person name="Da Silva C."/>
            <person name="Gautier A."/>
            <person name="Giraud C."/>
            <person name="Giraud T."/>
            <person name="Gonzalez C."/>
            <person name="Grossetete S."/>
            <person name="Guldener U."/>
            <person name="Henrissat B."/>
            <person name="Howlett B.J."/>
            <person name="Kodira C."/>
            <person name="Kretschmer M."/>
            <person name="Lappartient A."/>
            <person name="Leroch M."/>
            <person name="Levis C."/>
            <person name="Mauceli E."/>
            <person name="Neuveglise C."/>
            <person name="Oeser B."/>
            <person name="Pearson M."/>
            <person name="Poulain J."/>
            <person name="Poussereau N."/>
            <person name="Quesneville H."/>
            <person name="Rascle C."/>
            <person name="Schumacher J."/>
            <person name="Segurens B."/>
            <person name="Sexton A."/>
            <person name="Silva E."/>
            <person name="Sirven C."/>
            <person name="Soanes D.M."/>
            <person name="Talbot N.J."/>
            <person name="Templeton M."/>
            <person name="Yandava C."/>
            <person name="Yarden O."/>
            <person name="Zeng Q."/>
            <person name="Rollins J.A."/>
            <person name="Lebrun M.H."/>
            <person name="Dickman M."/>
        </authorList>
    </citation>
    <scope>NUCLEOTIDE SEQUENCE [LARGE SCALE GENOMIC DNA]</scope>
    <source>
        <strain evidence="2">ATCC 18683 / 1980 / Ss-1</strain>
    </source>
</reference>
<dbReference type="EMBL" id="CH476629">
    <property type="protein sequence ID" value="EDO04854.1"/>
    <property type="molecule type" value="Genomic_DNA"/>
</dbReference>
<dbReference type="RefSeq" id="XP_001591891.1">
    <property type="nucleotide sequence ID" value="XM_001591841.1"/>
</dbReference>
<dbReference type="KEGG" id="ssl:SS1G_07337"/>
<protein>
    <submittedName>
        <fullName evidence="1">Uncharacterized protein</fullName>
    </submittedName>
</protein>
<name>A7EPT8_SCLS1</name>
<sequence length="104" mass="11689">MSFISFEEFPSSVHQSNGRSKQFLICSYKVSDLMGGCCIHLKTYTVNCLHTLLADLNAEADSDPHLPPSSCHQVNNFRFHTRTFLGSQLQISLCALPGSRKIWK</sequence>
<dbReference type="AlphaFoldDB" id="A7EPT8"/>
<evidence type="ECO:0000313" key="2">
    <source>
        <dbReference type="Proteomes" id="UP000001312"/>
    </source>
</evidence>
<dbReference type="GeneID" id="5488033"/>
<accession>A7EPT8</accession>
<evidence type="ECO:0000313" key="1">
    <source>
        <dbReference type="EMBL" id="EDO04854.1"/>
    </source>
</evidence>
<dbReference type="HOGENOM" id="CLU_2251675_0_0_1"/>
<organism evidence="1 2">
    <name type="scientific">Sclerotinia sclerotiorum (strain ATCC 18683 / 1980 / Ss-1)</name>
    <name type="common">White mold</name>
    <name type="synonym">Whetzelinia sclerotiorum</name>
    <dbReference type="NCBI Taxonomy" id="665079"/>
    <lineage>
        <taxon>Eukaryota</taxon>
        <taxon>Fungi</taxon>
        <taxon>Dikarya</taxon>
        <taxon>Ascomycota</taxon>
        <taxon>Pezizomycotina</taxon>
        <taxon>Leotiomycetes</taxon>
        <taxon>Helotiales</taxon>
        <taxon>Sclerotiniaceae</taxon>
        <taxon>Sclerotinia</taxon>
    </lineage>
</organism>
<dbReference type="Proteomes" id="UP000001312">
    <property type="component" value="Unassembled WGS sequence"/>
</dbReference>
<keyword evidence="2" id="KW-1185">Reference proteome</keyword>
<dbReference type="InParanoid" id="A7EPT8"/>